<dbReference type="Gene3D" id="3.40.50.720">
    <property type="entry name" value="NAD(P)-binding Rossmann-like Domain"/>
    <property type="match status" value="1"/>
</dbReference>
<keyword evidence="2" id="KW-0560">Oxidoreductase</keyword>
<reference evidence="5 6" key="1">
    <citation type="submission" date="2024-09" db="EMBL/GenBank/DDBJ databases">
        <authorList>
            <person name="Sun Q."/>
            <person name="Mori K."/>
        </authorList>
    </citation>
    <scope>NUCLEOTIDE SEQUENCE [LARGE SCALE GENOMIC DNA]</scope>
    <source>
        <strain evidence="5 6">TBRC 3947</strain>
    </source>
</reference>
<sequence>MDIKDTVAVVTGGGSGLGLATARHLTGLGARVGVVDLPRPEAREAVEALGPRATFLPADVTDAGELEAALDGAAALGRLGVAVACAGIATARRILGRDGGPLPLDEFRRVVDVNLVGTFNLIRLAAARMAGNEAVDGERGVIVCTASIAAYEGQVGQAAYAASKAGVAGLTLCAARDLADRQIRVLSIAPGLFETPMLAGLPQAARDALGGQMPHPSRLGRPEEFARLVAHAIDVPMLNGEVIRLDAALRLGPR</sequence>
<dbReference type="InterPro" id="IPR020904">
    <property type="entry name" value="Sc_DH/Rdtase_CS"/>
</dbReference>
<comment type="caution">
    <text evidence="5">The sequence shown here is derived from an EMBL/GenBank/DDBJ whole genome shotgun (WGS) entry which is preliminary data.</text>
</comment>
<evidence type="ECO:0000256" key="3">
    <source>
        <dbReference type="RuleBase" id="RU000363"/>
    </source>
</evidence>
<accession>A0ABV6M5J8</accession>
<evidence type="ECO:0000256" key="1">
    <source>
        <dbReference type="ARBA" id="ARBA00006484"/>
    </source>
</evidence>
<dbReference type="InterPro" id="IPR057326">
    <property type="entry name" value="KR_dom"/>
</dbReference>
<name>A0ABV6M5J8_9ACTN</name>
<proteinExistence type="inferred from homology"/>
<protein>
    <submittedName>
        <fullName evidence="5">SDR family NAD(P)-dependent oxidoreductase</fullName>
    </submittedName>
</protein>
<dbReference type="PRINTS" id="PR00081">
    <property type="entry name" value="GDHRDH"/>
</dbReference>
<evidence type="ECO:0000256" key="2">
    <source>
        <dbReference type="ARBA" id="ARBA00023002"/>
    </source>
</evidence>
<dbReference type="PANTHER" id="PTHR43658:SF8">
    <property type="entry name" value="17-BETA-HYDROXYSTEROID DEHYDROGENASE 14-RELATED"/>
    <property type="match status" value="1"/>
</dbReference>
<dbReference type="RefSeq" id="WP_377253049.1">
    <property type="nucleotide sequence ID" value="NZ_JBHLUH010000039.1"/>
</dbReference>
<dbReference type="SMART" id="SM00822">
    <property type="entry name" value="PKS_KR"/>
    <property type="match status" value="1"/>
</dbReference>
<evidence type="ECO:0000313" key="5">
    <source>
        <dbReference type="EMBL" id="MFC0529970.1"/>
    </source>
</evidence>
<dbReference type="EMBL" id="JBHLUH010000039">
    <property type="protein sequence ID" value="MFC0529970.1"/>
    <property type="molecule type" value="Genomic_DNA"/>
</dbReference>
<gene>
    <name evidence="5" type="ORF">ACFFIA_20110</name>
</gene>
<dbReference type="SUPFAM" id="SSF51735">
    <property type="entry name" value="NAD(P)-binding Rossmann-fold domains"/>
    <property type="match status" value="1"/>
</dbReference>
<dbReference type="PRINTS" id="PR00080">
    <property type="entry name" value="SDRFAMILY"/>
</dbReference>
<comment type="similarity">
    <text evidence="1 3">Belongs to the short-chain dehydrogenases/reductases (SDR) family.</text>
</comment>
<dbReference type="PROSITE" id="PS00061">
    <property type="entry name" value="ADH_SHORT"/>
    <property type="match status" value="1"/>
</dbReference>
<dbReference type="Proteomes" id="UP001589867">
    <property type="component" value="Unassembled WGS sequence"/>
</dbReference>
<dbReference type="Pfam" id="PF00106">
    <property type="entry name" value="adh_short"/>
    <property type="match status" value="1"/>
</dbReference>
<evidence type="ECO:0000313" key="6">
    <source>
        <dbReference type="Proteomes" id="UP001589867"/>
    </source>
</evidence>
<evidence type="ECO:0000259" key="4">
    <source>
        <dbReference type="SMART" id="SM00822"/>
    </source>
</evidence>
<organism evidence="5 6">
    <name type="scientific">Phytohabitans kaempferiae</name>
    <dbReference type="NCBI Taxonomy" id="1620943"/>
    <lineage>
        <taxon>Bacteria</taxon>
        <taxon>Bacillati</taxon>
        <taxon>Actinomycetota</taxon>
        <taxon>Actinomycetes</taxon>
        <taxon>Micromonosporales</taxon>
        <taxon>Micromonosporaceae</taxon>
    </lineage>
</organism>
<keyword evidence="6" id="KW-1185">Reference proteome</keyword>
<feature type="domain" description="Ketoreductase" evidence="4">
    <location>
        <begin position="6"/>
        <end position="196"/>
    </location>
</feature>
<dbReference type="PANTHER" id="PTHR43658">
    <property type="entry name" value="SHORT-CHAIN DEHYDROGENASE/REDUCTASE"/>
    <property type="match status" value="1"/>
</dbReference>
<dbReference type="InterPro" id="IPR002347">
    <property type="entry name" value="SDR_fam"/>
</dbReference>
<dbReference type="InterPro" id="IPR036291">
    <property type="entry name" value="NAD(P)-bd_dom_sf"/>
</dbReference>